<comment type="function">
    <text evidence="8 10">Specifically methylates the N3 position of the uracil ring of uridine 1498 (m3U1498) in 16S rRNA. Acts on the fully assembled 30S ribosomal subunit.</text>
</comment>
<evidence type="ECO:0000256" key="3">
    <source>
        <dbReference type="ARBA" id="ARBA00022490"/>
    </source>
</evidence>
<dbReference type="InterPro" id="IPR029026">
    <property type="entry name" value="tRNA_m1G_MTases_N"/>
</dbReference>
<dbReference type="GO" id="GO:0005737">
    <property type="term" value="C:cytoplasm"/>
    <property type="evidence" value="ECO:0007669"/>
    <property type="project" value="UniProtKB-SubCell"/>
</dbReference>
<keyword evidence="5 10" id="KW-0489">Methyltransferase</keyword>
<evidence type="ECO:0000256" key="1">
    <source>
        <dbReference type="ARBA" id="ARBA00004496"/>
    </source>
</evidence>
<dbReference type="KEGG" id="cinf:CINF_0086"/>
<dbReference type="EC" id="2.1.1.193" evidence="10"/>
<dbReference type="Pfam" id="PF04452">
    <property type="entry name" value="Methyltrans_RNA"/>
    <property type="match status" value="1"/>
</dbReference>
<sequence>MQFLYHENASEQILELDGDALKHIKAQRKRVGDILRVQNLREFRAYFYEICELGRKATLKLNHAKELSAQEYKGKIIWAVCDVSVIERTLAGLNELGLDELILVYSQYSQGNVRLDFARFGRILANSCEQCGRAKALKISLKNISEIDEKSTILLDFEGEIKDLKLSQNQTLFIGPEGGFSEAERQRFKHKIALNSPLILRSNTAIIACVAKMLL</sequence>
<dbReference type="InterPro" id="IPR006700">
    <property type="entry name" value="RsmE"/>
</dbReference>
<gene>
    <name evidence="12" type="primary">rsmE</name>
    <name evidence="12" type="ORF">CINF_0086</name>
</gene>
<keyword evidence="13" id="KW-1185">Reference proteome</keyword>
<evidence type="ECO:0000313" key="13">
    <source>
        <dbReference type="Proteomes" id="UP000509414"/>
    </source>
</evidence>
<evidence type="ECO:0000256" key="6">
    <source>
        <dbReference type="ARBA" id="ARBA00022679"/>
    </source>
</evidence>
<evidence type="ECO:0000256" key="8">
    <source>
        <dbReference type="ARBA" id="ARBA00025699"/>
    </source>
</evidence>
<evidence type="ECO:0000256" key="2">
    <source>
        <dbReference type="ARBA" id="ARBA00005528"/>
    </source>
</evidence>
<dbReference type="InterPro" id="IPR046886">
    <property type="entry name" value="RsmE_MTase_dom"/>
</dbReference>
<dbReference type="Gene3D" id="3.40.1280.10">
    <property type="match status" value="1"/>
</dbReference>
<dbReference type="SUPFAM" id="SSF75217">
    <property type="entry name" value="alpha/beta knot"/>
    <property type="match status" value="1"/>
</dbReference>
<dbReference type="PANTHER" id="PTHR30027">
    <property type="entry name" value="RIBOSOMAL RNA SMALL SUBUNIT METHYLTRANSFERASE E"/>
    <property type="match status" value="1"/>
</dbReference>
<dbReference type="Proteomes" id="UP000509414">
    <property type="component" value="Chromosome"/>
</dbReference>
<keyword evidence="4 10" id="KW-0698">rRNA processing</keyword>
<dbReference type="NCBIfam" id="TIGR00046">
    <property type="entry name" value="RsmE family RNA methyltransferase"/>
    <property type="match status" value="1"/>
</dbReference>
<comment type="subcellular location">
    <subcellularLocation>
        <location evidence="1 10">Cytoplasm</location>
    </subcellularLocation>
</comment>
<dbReference type="EMBL" id="CP049075">
    <property type="protein sequence ID" value="QLI04639.1"/>
    <property type="molecule type" value="Genomic_DNA"/>
</dbReference>
<keyword evidence="7 10" id="KW-0949">S-adenosyl-L-methionine</keyword>
<reference evidence="12 13" key="1">
    <citation type="submission" date="2020-02" db="EMBL/GenBank/DDBJ databases">
        <title>Complete genome sequence of the novel Campylobacter species Candidatus Campylobacter infans.</title>
        <authorList>
            <person name="Duim B."/>
            <person name="Zomer A."/>
            <person name="van der Graaf L."/>
            <person name="Wagenaar J."/>
        </authorList>
    </citation>
    <scope>NUCLEOTIDE SEQUENCE [LARGE SCALE GENOMIC DNA]</scope>
    <source>
        <strain evidence="12 13">19S00001</strain>
    </source>
</reference>
<comment type="similarity">
    <text evidence="2 10">Belongs to the RNA methyltransferase RsmE family.</text>
</comment>
<feature type="domain" description="Ribosomal RNA small subunit methyltransferase E methyltransferase" evidence="11">
    <location>
        <begin position="75"/>
        <end position="212"/>
    </location>
</feature>
<dbReference type="GO" id="GO:0070042">
    <property type="term" value="F:rRNA (uridine-N3-)-methyltransferase activity"/>
    <property type="evidence" value="ECO:0007669"/>
    <property type="project" value="TreeGrafter"/>
</dbReference>
<dbReference type="InterPro" id="IPR029028">
    <property type="entry name" value="Alpha/beta_knot_MTases"/>
</dbReference>
<comment type="catalytic activity">
    <reaction evidence="9 10">
        <text>uridine(1498) in 16S rRNA + S-adenosyl-L-methionine = N(3)-methyluridine(1498) in 16S rRNA + S-adenosyl-L-homocysteine + H(+)</text>
        <dbReference type="Rhea" id="RHEA:42920"/>
        <dbReference type="Rhea" id="RHEA-COMP:10283"/>
        <dbReference type="Rhea" id="RHEA-COMP:10284"/>
        <dbReference type="ChEBI" id="CHEBI:15378"/>
        <dbReference type="ChEBI" id="CHEBI:57856"/>
        <dbReference type="ChEBI" id="CHEBI:59789"/>
        <dbReference type="ChEBI" id="CHEBI:65315"/>
        <dbReference type="ChEBI" id="CHEBI:74502"/>
        <dbReference type="EC" id="2.1.1.193"/>
    </reaction>
</comment>
<evidence type="ECO:0000256" key="5">
    <source>
        <dbReference type="ARBA" id="ARBA00022603"/>
    </source>
</evidence>
<accession>A0A7H9CIL5</accession>
<dbReference type="RefSeq" id="WP_179975336.1">
    <property type="nucleotide sequence ID" value="NZ_CP049075.1"/>
</dbReference>
<evidence type="ECO:0000256" key="9">
    <source>
        <dbReference type="ARBA" id="ARBA00047944"/>
    </source>
</evidence>
<evidence type="ECO:0000256" key="4">
    <source>
        <dbReference type="ARBA" id="ARBA00022552"/>
    </source>
</evidence>
<name>A0A7H9CIL5_9BACT</name>
<keyword evidence="6 10" id="KW-0808">Transferase</keyword>
<dbReference type="PIRSF" id="PIRSF015601">
    <property type="entry name" value="MTase_slr0722"/>
    <property type="match status" value="1"/>
</dbReference>
<organism evidence="12 13">
    <name type="scientific">Candidatus Campylobacter infans</name>
    <dbReference type="NCBI Taxonomy" id="2561898"/>
    <lineage>
        <taxon>Bacteria</taxon>
        <taxon>Pseudomonadati</taxon>
        <taxon>Campylobacterota</taxon>
        <taxon>Epsilonproteobacteria</taxon>
        <taxon>Campylobacterales</taxon>
        <taxon>Campylobacteraceae</taxon>
        <taxon>Campylobacter</taxon>
    </lineage>
</organism>
<keyword evidence="3 10" id="KW-0963">Cytoplasm</keyword>
<dbReference type="AlphaFoldDB" id="A0A7H9CIL5"/>
<dbReference type="PANTHER" id="PTHR30027:SF3">
    <property type="entry name" value="16S RRNA (URACIL(1498)-N(3))-METHYLTRANSFERASE"/>
    <property type="match status" value="1"/>
</dbReference>
<evidence type="ECO:0000256" key="7">
    <source>
        <dbReference type="ARBA" id="ARBA00022691"/>
    </source>
</evidence>
<protein>
    <recommendedName>
        <fullName evidence="10">Ribosomal RNA small subunit methyltransferase E</fullName>
        <ecNumber evidence="10">2.1.1.193</ecNumber>
    </recommendedName>
</protein>
<evidence type="ECO:0000313" key="12">
    <source>
        <dbReference type="EMBL" id="QLI04639.1"/>
    </source>
</evidence>
<proteinExistence type="inferred from homology"/>
<evidence type="ECO:0000256" key="10">
    <source>
        <dbReference type="PIRNR" id="PIRNR015601"/>
    </source>
</evidence>
<dbReference type="GO" id="GO:0070475">
    <property type="term" value="P:rRNA base methylation"/>
    <property type="evidence" value="ECO:0007669"/>
    <property type="project" value="TreeGrafter"/>
</dbReference>
<evidence type="ECO:0000259" key="11">
    <source>
        <dbReference type="Pfam" id="PF04452"/>
    </source>
</evidence>